<evidence type="ECO:0000313" key="6">
    <source>
        <dbReference type="EMBL" id="KYO50749.1"/>
    </source>
</evidence>
<evidence type="ECO:0000259" key="5">
    <source>
        <dbReference type="PROSITE" id="PS01124"/>
    </source>
</evidence>
<reference evidence="6 7" key="1">
    <citation type="submission" date="2015-12" db="EMBL/GenBank/DDBJ databases">
        <title>Genome sequence of Tistrella mobilis MCCC 1A02139.</title>
        <authorList>
            <person name="Lu L."/>
            <person name="Lai Q."/>
            <person name="Shao Z."/>
            <person name="Qian P."/>
        </authorList>
    </citation>
    <scope>NUCLEOTIDE SEQUENCE [LARGE SCALE GENOMIC DNA]</scope>
    <source>
        <strain evidence="6 7">MCCC 1A02139</strain>
    </source>
</reference>
<accession>A0A162K9I3</accession>
<dbReference type="SUPFAM" id="SSF46689">
    <property type="entry name" value="Homeodomain-like"/>
    <property type="match status" value="1"/>
</dbReference>
<dbReference type="Pfam" id="PF12833">
    <property type="entry name" value="HTH_18"/>
    <property type="match status" value="1"/>
</dbReference>
<dbReference type="Gene3D" id="2.60.120.10">
    <property type="entry name" value="Jelly Rolls"/>
    <property type="match status" value="1"/>
</dbReference>
<sequence>MSHAPETIGHALDGPEVAAFTVALAREFDTEAHRHPRGQMIGCSRGVVTVLTDQGAWLVPAGHGIWLPPWQLHGGRSFGPGAGWTAYIRPDRCAELPSTPRTVRVPALLREAILRAATWQDGRMDAARARITGLILDEIRGLPAEDFGLPMPAESRLQRIAQAILEDPADGRSLDGWAGWAGLTPRTLSRRFPRETGLSFTDWRHRARMMRALEMLAEGASVTAIAFDLGYASVSGFIARFRQSFGVTPAAHPIVPGLQRPVRPDT</sequence>
<evidence type="ECO:0000256" key="3">
    <source>
        <dbReference type="ARBA" id="ARBA00023125"/>
    </source>
</evidence>
<evidence type="ECO:0000256" key="2">
    <source>
        <dbReference type="ARBA" id="ARBA00023015"/>
    </source>
</evidence>
<dbReference type="GO" id="GO:0043565">
    <property type="term" value="F:sequence-specific DNA binding"/>
    <property type="evidence" value="ECO:0007669"/>
    <property type="project" value="InterPro"/>
</dbReference>
<dbReference type="Proteomes" id="UP000075787">
    <property type="component" value="Unassembled WGS sequence"/>
</dbReference>
<name>A0A162K9I3_9PROT</name>
<dbReference type="Gene3D" id="1.10.10.60">
    <property type="entry name" value="Homeodomain-like"/>
    <property type="match status" value="1"/>
</dbReference>
<dbReference type="PROSITE" id="PS01124">
    <property type="entry name" value="HTH_ARAC_FAMILY_2"/>
    <property type="match status" value="1"/>
</dbReference>
<keyword evidence="4" id="KW-0804">Transcription</keyword>
<dbReference type="CDD" id="cd06124">
    <property type="entry name" value="cupin_NimR-like_N"/>
    <property type="match status" value="1"/>
</dbReference>
<dbReference type="PROSITE" id="PS00041">
    <property type="entry name" value="HTH_ARAC_FAMILY_1"/>
    <property type="match status" value="1"/>
</dbReference>
<gene>
    <name evidence="6" type="ORF">AUP44_11710</name>
</gene>
<keyword evidence="2" id="KW-0805">Transcription regulation</keyword>
<dbReference type="RefSeq" id="WP_062767591.1">
    <property type="nucleotide sequence ID" value="NZ_CP121045.1"/>
</dbReference>
<dbReference type="EMBL" id="LPZR01000193">
    <property type="protein sequence ID" value="KYO50749.1"/>
    <property type="molecule type" value="Genomic_DNA"/>
</dbReference>
<dbReference type="SUPFAM" id="SSF51182">
    <property type="entry name" value="RmlC-like cupins"/>
    <property type="match status" value="1"/>
</dbReference>
<keyword evidence="3" id="KW-0238">DNA-binding</keyword>
<protein>
    <submittedName>
        <fullName evidence="6">AraC family transcriptional regulator</fullName>
    </submittedName>
</protein>
<dbReference type="InterPro" id="IPR011051">
    <property type="entry name" value="RmlC_Cupin_sf"/>
</dbReference>
<dbReference type="OrthoDB" id="9804543at2"/>
<dbReference type="Pfam" id="PF02311">
    <property type="entry name" value="AraC_binding"/>
    <property type="match status" value="1"/>
</dbReference>
<dbReference type="InterPro" id="IPR014710">
    <property type="entry name" value="RmlC-like_jellyroll"/>
</dbReference>
<evidence type="ECO:0000256" key="4">
    <source>
        <dbReference type="ARBA" id="ARBA00023163"/>
    </source>
</evidence>
<dbReference type="InterPro" id="IPR018062">
    <property type="entry name" value="HTH_AraC-typ_CS"/>
</dbReference>
<evidence type="ECO:0000256" key="1">
    <source>
        <dbReference type="ARBA" id="ARBA00022491"/>
    </source>
</evidence>
<evidence type="ECO:0000313" key="7">
    <source>
        <dbReference type="Proteomes" id="UP000075787"/>
    </source>
</evidence>
<comment type="caution">
    <text evidence="6">The sequence shown here is derived from an EMBL/GenBank/DDBJ whole genome shotgun (WGS) entry which is preliminary data.</text>
</comment>
<dbReference type="AlphaFoldDB" id="A0A162K9I3"/>
<dbReference type="GeneID" id="97242863"/>
<dbReference type="PANTHER" id="PTHR11019:SF159">
    <property type="entry name" value="TRANSCRIPTIONAL REGULATOR-RELATED"/>
    <property type="match status" value="1"/>
</dbReference>
<dbReference type="PANTHER" id="PTHR11019">
    <property type="entry name" value="HTH-TYPE TRANSCRIPTIONAL REGULATOR NIMR"/>
    <property type="match status" value="1"/>
</dbReference>
<dbReference type="InterPro" id="IPR003313">
    <property type="entry name" value="AraC-bd"/>
</dbReference>
<feature type="domain" description="HTH araC/xylS-type" evidence="5">
    <location>
        <begin position="158"/>
        <end position="255"/>
    </location>
</feature>
<dbReference type="InterPro" id="IPR009057">
    <property type="entry name" value="Homeodomain-like_sf"/>
</dbReference>
<dbReference type="GO" id="GO:0003700">
    <property type="term" value="F:DNA-binding transcription factor activity"/>
    <property type="evidence" value="ECO:0007669"/>
    <property type="project" value="InterPro"/>
</dbReference>
<dbReference type="SMART" id="SM00342">
    <property type="entry name" value="HTH_ARAC"/>
    <property type="match status" value="1"/>
</dbReference>
<keyword evidence="1" id="KW-0678">Repressor</keyword>
<organism evidence="6 7">
    <name type="scientific">Tistrella mobilis</name>
    <dbReference type="NCBI Taxonomy" id="171437"/>
    <lineage>
        <taxon>Bacteria</taxon>
        <taxon>Pseudomonadati</taxon>
        <taxon>Pseudomonadota</taxon>
        <taxon>Alphaproteobacteria</taxon>
        <taxon>Geminicoccales</taxon>
        <taxon>Geminicoccaceae</taxon>
        <taxon>Tistrella</taxon>
    </lineage>
</organism>
<dbReference type="FunFam" id="1.10.10.60:FF:000132">
    <property type="entry name" value="AraC family transcriptional regulator"/>
    <property type="match status" value="1"/>
</dbReference>
<dbReference type="InterPro" id="IPR018060">
    <property type="entry name" value="HTH_AraC"/>
</dbReference>
<proteinExistence type="predicted"/>